<accession>A0A0S7XRI3</accession>
<protein>
    <recommendedName>
        <fullName evidence="4">Polymer-forming cytoskeletal protein</fullName>
    </recommendedName>
</protein>
<feature type="transmembrane region" description="Helical" evidence="1">
    <location>
        <begin position="257"/>
        <end position="283"/>
    </location>
</feature>
<feature type="transmembrane region" description="Helical" evidence="1">
    <location>
        <begin position="183"/>
        <end position="210"/>
    </location>
</feature>
<keyword evidence="1" id="KW-0472">Membrane</keyword>
<reference evidence="2 3" key="1">
    <citation type="journal article" date="2015" name="Microbiome">
        <title>Genomic resolution of linkages in carbon, nitrogen, and sulfur cycling among widespread estuary sediment bacteria.</title>
        <authorList>
            <person name="Baker B.J."/>
            <person name="Lazar C.S."/>
            <person name="Teske A.P."/>
            <person name="Dick G.J."/>
        </authorList>
    </citation>
    <scope>NUCLEOTIDE SEQUENCE [LARGE SCALE GENOMIC DNA]</scope>
    <source>
        <strain evidence="2">DG_54_3</strain>
    </source>
</reference>
<keyword evidence="1" id="KW-0812">Transmembrane</keyword>
<keyword evidence="1" id="KW-1133">Transmembrane helix</keyword>
<evidence type="ECO:0008006" key="4">
    <source>
        <dbReference type="Google" id="ProtNLM"/>
    </source>
</evidence>
<name>A0A0S7XRI3_UNCSA</name>
<feature type="transmembrane region" description="Helical" evidence="1">
    <location>
        <begin position="316"/>
        <end position="336"/>
    </location>
</feature>
<organism evidence="2 3">
    <name type="scientific">candidate division WOR-1 bacterium DG_54_3</name>
    <dbReference type="NCBI Taxonomy" id="1703775"/>
    <lineage>
        <taxon>Bacteria</taxon>
        <taxon>Bacillati</taxon>
        <taxon>Saganbacteria</taxon>
    </lineage>
</organism>
<gene>
    <name evidence="2" type="ORF">AMJ44_11160</name>
</gene>
<sequence length="346" mass="37464">MLKKILGGVLISLFLFSVSSWALDLRAGDVISIPKGEVINDNLLVAGDTINISGDINGDLMAFGSKITIQGDVQGNVFAAGERITLDGVVKNDLFIGGNKVFLSDKSRVGKDVFLGCGTAHVSGKIYRDLKVGCGELTVAPSALVKGKLDYSAQKFDISDRAKMLGAITSHVRPDYEKDIAKVFTGVVITSQIIGFLTMLLLGILAIVFLPNQVKLVTSKMTGEFWKSLGWGILSLIVIPFIILLFFISVIGIPLGILLLVAYIFGMYITGIFISVVIGSWIFGKLGKPAISLIWALILGLILLKLIGWIPIVGWIVGLIFFLWAFGALVSTRFVYYKEAREKGIM</sequence>
<proteinExistence type="predicted"/>
<dbReference type="AlphaFoldDB" id="A0A0S7XRI3"/>
<dbReference type="EMBL" id="LIZX01000139">
    <property type="protein sequence ID" value="KPJ65056.1"/>
    <property type="molecule type" value="Genomic_DNA"/>
</dbReference>
<feature type="transmembrane region" description="Helical" evidence="1">
    <location>
        <begin position="290"/>
        <end position="310"/>
    </location>
</feature>
<comment type="caution">
    <text evidence="2">The sequence shown here is derived from an EMBL/GenBank/DDBJ whole genome shotgun (WGS) entry which is preliminary data.</text>
</comment>
<dbReference type="Proteomes" id="UP000051861">
    <property type="component" value="Unassembled WGS sequence"/>
</dbReference>
<feature type="transmembrane region" description="Helical" evidence="1">
    <location>
        <begin position="231"/>
        <end position="251"/>
    </location>
</feature>
<evidence type="ECO:0000313" key="2">
    <source>
        <dbReference type="EMBL" id="KPJ65056.1"/>
    </source>
</evidence>
<evidence type="ECO:0000313" key="3">
    <source>
        <dbReference type="Proteomes" id="UP000051861"/>
    </source>
</evidence>
<evidence type="ECO:0000256" key="1">
    <source>
        <dbReference type="SAM" id="Phobius"/>
    </source>
</evidence>